<dbReference type="PANTHER" id="PTHR46306">
    <property type="entry name" value="BTB/POZ DOMAIN-CONTAINING PROTEIN 9"/>
    <property type="match status" value="1"/>
</dbReference>
<sequence>MSLKFFDKLSQNFIELLDDKDDYNVIIEVENKEKSFMAHSNILKYRSSYFRKELENIQPNKNNIKTIIKSSISAQTFDVILKYLYGGFVNLKNIETRFIFDLMLIANELELEELTNKLEIHLIETKASWLKTHFSFIYHSIFINNNFKNLEKFCNDIIVKYPNLIFENSDFTSLPESALISLLKRDDLQLEEIKIWDYVIKWGITQDHTLPKNIVEWNKENFLTLKTTLQQCLPYIRYFHIPSNAILDKIRPFKKILDKQLWEDLTQYLISPDRPVNSIILPARSTLIQELPTREKESFSTIITNEHISEISSWIDRKSSTYSLGDIPYEFQLILRGSRDGFAPQTFWDTCHGHSRTVVIMKVKGTDEIFGGYNPLAWDANLNKNTWVETNDSFIFSLKNGNIENSILSRVKMPKCAISNIGKRFQKLQGPYFGNDLFMYSPSSFNFTLDKNSVCQNYGFYEKPITTTTTTVYFSIVDYEIFKVIKKTK</sequence>
<dbReference type="AlphaFoldDB" id="A0A397HIZ1"/>
<dbReference type="Proteomes" id="UP000266861">
    <property type="component" value="Unassembled WGS sequence"/>
</dbReference>
<accession>A0A397HIZ1</accession>
<dbReference type="EMBL" id="PQFF01000319">
    <property type="protein sequence ID" value="RHZ61193.1"/>
    <property type="molecule type" value="Genomic_DNA"/>
</dbReference>
<dbReference type="InterPro" id="IPR052407">
    <property type="entry name" value="BTB_POZ_domain_cont_9"/>
</dbReference>
<organism evidence="3 4">
    <name type="scientific">Diversispora epigaea</name>
    <dbReference type="NCBI Taxonomy" id="1348612"/>
    <lineage>
        <taxon>Eukaryota</taxon>
        <taxon>Fungi</taxon>
        <taxon>Fungi incertae sedis</taxon>
        <taxon>Mucoromycota</taxon>
        <taxon>Glomeromycotina</taxon>
        <taxon>Glomeromycetes</taxon>
        <taxon>Diversisporales</taxon>
        <taxon>Diversisporaceae</taxon>
        <taxon>Diversispora</taxon>
    </lineage>
</organism>
<evidence type="ECO:0000313" key="3">
    <source>
        <dbReference type="EMBL" id="RHZ61193.1"/>
    </source>
</evidence>
<evidence type="ECO:0000313" key="4">
    <source>
        <dbReference type="Proteomes" id="UP000266861"/>
    </source>
</evidence>
<dbReference type="SMART" id="SM00225">
    <property type="entry name" value="BTB"/>
    <property type="match status" value="1"/>
</dbReference>
<dbReference type="InterPro" id="IPR011333">
    <property type="entry name" value="SKP1/BTB/POZ_sf"/>
</dbReference>
<dbReference type="Gene3D" id="1.25.40.420">
    <property type="match status" value="1"/>
</dbReference>
<dbReference type="PANTHER" id="PTHR46306:SF1">
    <property type="entry name" value="BTB_POZ DOMAIN-CONTAINING PROTEIN 9"/>
    <property type="match status" value="1"/>
</dbReference>
<dbReference type="SUPFAM" id="SSF54695">
    <property type="entry name" value="POZ domain"/>
    <property type="match status" value="1"/>
</dbReference>
<evidence type="ECO:0008006" key="5">
    <source>
        <dbReference type="Google" id="ProtNLM"/>
    </source>
</evidence>
<dbReference type="InterPro" id="IPR011705">
    <property type="entry name" value="BACK"/>
</dbReference>
<evidence type="ECO:0000259" key="2">
    <source>
        <dbReference type="PROSITE" id="PS51886"/>
    </source>
</evidence>
<proteinExistence type="predicted"/>
<dbReference type="Pfam" id="PF00651">
    <property type="entry name" value="BTB"/>
    <property type="match status" value="1"/>
</dbReference>
<gene>
    <name evidence="3" type="ORF">Glove_349g73</name>
</gene>
<comment type="caution">
    <text evidence="3">The sequence shown here is derived from an EMBL/GenBank/DDBJ whole genome shotgun (WGS) entry which is preliminary data.</text>
</comment>
<reference evidence="3 4" key="1">
    <citation type="submission" date="2018-08" db="EMBL/GenBank/DDBJ databases">
        <title>Genome and evolution of the arbuscular mycorrhizal fungus Diversispora epigaea (formerly Glomus versiforme) and its bacterial endosymbionts.</title>
        <authorList>
            <person name="Sun X."/>
            <person name="Fei Z."/>
            <person name="Harrison M."/>
        </authorList>
    </citation>
    <scope>NUCLEOTIDE SEQUENCE [LARGE SCALE GENOMIC DNA]</scope>
    <source>
        <strain evidence="3 4">IT104</strain>
    </source>
</reference>
<feature type="domain" description="TLDc" evidence="2">
    <location>
        <begin position="301"/>
        <end position="485"/>
    </location>
</feature>
<name>A0A397HIZ1_9GLOM</name>
<feature type="domain" description="BTB" evidence="1">
    <location>
        <begin position="23"/>
        <end position="93"/>
    </location>
</feature>
<dbReference type="InterPro" id="IPR000210">
    <property type="entry name" value="BTB/POZ_dom"/>
</dbReference>
<dbReference type="Gene3D" id="3.30.710.10">
    <property type="entry name" value="Potassium Channel Kv1.1, Chain A"/>
    <property type="match status" value="1"/>
</dbReference>
<dbReference type="OrthoDB" id="1022638at2759"/>
<dbReference type="InterPro" id="IPR006571">
    <property type="entry name" value="TLDc_dom"/>
</dbReference>
<evidence type="ECO:0000259" key="1">
    <source>
        <dbReference type="PROSITE" id="PS50097"/>
    </source>
</evidence>
<dbReference type="GO" id="GO:0005737">
    <property type="term" value="C:cytoplasm"/>
    <property type="evidence" value="ECO:0007669"/>
    <property type="project" value="TreeGrafter"/>
</dbReference>
<dbReference type="Pfam" id="PF07534">
    <property type="entry name" value="TLD"/>
    <property type="match status" value="1"/>
</dbReference>
<dbReference type="PROSITE" id="PS50097">
    <property type="entry name" value="BTB"/>
    <property type="match status" value="1"/>
</dbReference>
<dbReference type="Pfam" id="PF07707">
    <property type="entry name" value="BACK"/>
    <property type="match status" value="1"/>
</dbReference>
<protein>
    <recommendedName>
        <fullName evidence="5">BTB domain-containing protein</fullName>
    </recommendedName>
</protein>
<dbReference type="PROSITE" id="PS51886">
    <property type="entry name" value="TLDC"/>
    <property type="match status" value="1"/>
</dbReference>
<keyword evidence="4" id="KW-1185">Reference proteome</keyword>